<proteinExistence type="predicted"/>
<reference evidence="1" key="2">
    <citation type="submission" date="2021-08" db="EMBL/GenBank/DDBJ databases">
        <authorList>
            <person name="Tani A."/>
            <person name="Ola A."/>
            <person name="Ogura Y."/>
            <person name="Katsura K."/>
            <person name="Hayashi T."/>
        </authorList>
    </citation>
    <scope>NUCLEOTIDE SEQUENCE</scope>
    <source>
        <strain evidence="1">DSM 23632</strain>
    </source>
</reference>
<gene>
    <name evidence="1" type="ORF">MPOCJGCO_2807</name>
</gene>
<evidence type="ECO:0000313" key="1">
    <source>
        <dbReference type="EMBL" id="GJE60693.1"/>
    </source>
</evidence>
<dbReference type="Proteomes" id="UP001055057">
    <property type="component" value="Unassembled WGS sequence"/>
</dbReference>
<comment type="caution">
    <text evidence="1">The sequence shown here is derived from an EMBL/GenBank/DDBJ whole genome shotgun (WGS) entry which is preliminary data.</text>
</comment>
<dbReference type="EMBL" id="BPRB01000158">
    <property type="protein sequence ID" value="GJE60693.1"/>
    <property type="molecule type" value="Genomic_DNA"/>
</dbReference>
<protein>
    <submittedName>
        <fullName evidence="1">Uncharacterized protein</fullName>
    </submittedName>
</protein>
<evidence type="ECO:0000313" key="2">
    <source>
        <dbReference type="Proteomes" id="UP001055057"/>
    </source>
</evidence>
<sequence>MTGRSPVTKVTATMVFVSGSGMPINGTTTSR</sequence>
<organism evidence="1 2">
    <name type="scientific">Methylobacterium trifolii</name>
    <dbReference type="NCBI Taxonomy" id="1003092"/>
    <lineage>
        <taxon>Bacteria</taxon>
        <taxon>Pseudomonadati</taxon>
        <taxon>Pseudomonadota</taxon>
        <taxon>Alphaproteobacteria</taxon>
        <taxon>Hyphomicrobiales</taxon>
        <taxon>Methylobacteriaceae</taxon>
        <taxon>Methylobacterium</taxon>
    </lineage>
</organism>
<name>A0ABQ4U128_9HYPH</name>
<accession>A0ABQ4U128</accession>
<keyword evidence="2" id="KW-1185">Reference proteome</keyword>
<reference evidence="1" key="1">
    <citation type="journal article" date="2021" name="Front. Microbiol.">
        <title>Comprehensive Comparative Genomics and Phenotyping of Methylobacterium Species.</title>
        <authorList>
            <person name="Alessa O."/>
            <person name="Ogura Y."/>
            <person name="Fujitani Y."/>
            <person name="Takami H."/>
            <person name="Hayashi T."/>
            <person name="Sahin N."/>
            <person name="Tani A."/>
        </authorList>
    </citation>
    <scope>NUCLEOTIDE SEQUENCE</scope>
    <source>
        <strain evidence="1">DSM 23632</strain>
    </source>
</reference>